<evidence type="ECO:0000256" key="5">
    <source>
        <dbReference type="ARBA" id="ARBA00022989"/>
    </source>
</evidence>
<evidence type="ECO:0000256" key="1">
    <source>
        <dbReference type="ARBA" id="ARBA00004651"/>
    </source>
</evidence>
<feature type="transmembrane region" description="Helical" evidence="8">
    <location>
        <begin position="137"/>
        <end position="158"/>
    </location>
</feature>
<dbReference type="NCBIfam" id="TIGR00711">
    <property type="entry name" value="efflux_EmrB"/>
    <property type="match status" value="1"/>
</dbReference>
<dbReference type="SUPFAM" id="SSF103473">
    <property type="entry name" value="MFS general substrate transporter"/>
    <property type="match status" value="1"/>
</dbReference>
<organism evidence="10 11">
    <name type="scientific">Streptomyces xantholiticus</name>
    <dbReference type="NCBI Taxonomy" id="68285"/>
    <lineage>
        <taxon>Bacteria</taxon>
        <taxon>Bacillati</taxon>
        <taxon>Actinomycetota</taxon>
        <taxon>Actinomycetes</taxon>
        <taxon>Kitasatosporales</taxon>
        <taxon>Streptomycetaceae</taxon>
        <taxon>Streptomyces</taxon>
    </lineage>
</organism>
<accession>A0ABV1UXH4</accession>
<gene>
    <name evidence="10" type="ORF">ABT276_19450</name>
</gene>
<dbReference type="PANTHER" id="PTHR42718">
    <property type="entry name" value="MAJOR FACILITATOR SUPERFAMILY MULTIDRUG TRANSPORTER MFSC"/>
    <property type="match status" value="1"/>
</dbReference>
<keyword evidence="7" id="KW-0046">Antibiotic resistance</keyword>
<keyword evidence="3" id="KW-1003">Cell membrane</keyword>
<evidence type="ECO:0000259" key="9">
    <source>
        <dbReference type="PROSITE" id="PS50850"/>
    </source>
</evidence>
<evidence type="ECO:0000256" key="8">
    <source>
        <dbReference type="SAM" id="Phobius"/>
    </source>
</evidence>
<evidence type="ECO:0000256" key="4">
    <source>
        <dbReference type="ARBA" id="ARBA00022692"/>
    </source>
</evidence>
<dbReference type="Gene3D" id="1.20.1250.20">
    <property type="entry name" value="MFS general substrate transporter like domains"/>
    <property type="match status" value="2"/>
</dbReference>
<dbReference type="Proteomes" id="UP001445472">
    <property type="component" value="Unassembled WGS sequence"/>
</dbReference>
<feature type="transmembrane region" description="Helical" evidence="8">
    <location>
        <begin position="103"/>
        <end position="125"/>
    </location>
</feature>
<feature type="transmembrane region" description="Helical" evidence="8">
    <location>
        <begin position="198"/>
        <end position="217"/>
    </location>
</feature>
<dbReference type="PRINTS" id="PR01036">
    <property type="entry name" value="TCRTETB"/>
</dbReference>
<feature type="transmembrane region" description="Helical" evidence="8">
    <location>
        <begin position="164"/>
        <end position="186"/>
    </location>
</feature>
<name>A0ABV1UXH4_9ACTN</name>
<dbReference type="InterPro" id="IPR004638">
    <property type="entry name" value="EmrB-like"/>
</dbReference>
<dbReference type="CDD" id="cd17321">
    <property type="entry name" value="MFS_MMR_MDR_like"/>
    <property type="match status" value="1"/>
</dbReference>
<evidence type="ECO:0000313" key="10">
    <source>
        <dbReference type="EMBL" id="MER6615494.1"/>
    </source>
</evidence>
<feature type="transmembrane region" description="Helical" evidence="8">
    <location>
        <begin position="78"/>
        <end position="97"/>
    </location>
</feature>
<feature type="domain" description="Major facilitator superfamily (MFS) profile" evidence="9">
    <location>
        <begin position="13"/>
        <end position="496"/>
    </location>
</feature>
<dbReference type="RefSeq" id="WP_351977050.1">
    <property type="nucleotide sequence ID" value="NZ_JBEPBX010000016.1"/>
</dbReference>
<feature type="transmembrane region" description="Helical" evidence="8">
    <location>
        <begin position="229"/>
        <end position="247"/>
    </location>
</feature>
<comment type="subcellular location">
    <subcellularLocation>
        <location evidence="1">Cell membrane</location>
        <topology evidence="1">Multi-pass membrane protein</topology>
    </subcellularLocation>
</comment>
<feature type="transmembrane region" description="Helical" evidence="8">
    <location>
        <begin position="268"/>
        <end position="288"/>
    </location>
</feature>
<dbReference type="InterPro" id="IPR020846">
    <property type="entry name" value="MFS_dom"/>
</dbReference>
<sequence>MERSTVHRRRWQILAVLCLSLVLIGLDNLILNLALPKIQTSLGSTSTELQWIVDSYTLAFGGLLLLCGTLADRFGRKRLLLVGLLLFMGFSVGAAFADGSTTLVVLRAAMGVGAAMIMPATLSIIKDVFPPEEQAKAIGVWAGTAALGVPLGPVVGGLMLEHFWWGSVFLINVPVVIVALAAGLWLIPESRNEEHPGLDLFGALLSVLGLVALVYGLVEASRNGWSDPVIIGSLAAGALLLVAFVLWERRAPHPMLQPELFRDARFSGAAAAITAISFGMYGALFVLTQYLQFVLSYEPLAAGLRLLPIATIIVAAPLSPKLVERIGLRWTVAAGLVLITASLALNAGAGVESEGRILVSLALFGLGMGLGMPASADAMLSAAPSGQAGAGSAVTDAAMQVGGALGIAVVGSVLTTSYRDALPGFDGLPGPAAEAAGDSIGAATAVASSIGGDQGRALLDTAREAFAGGLGDAMLGGAAVTAAGVLVALVVLPGRRARAAAAARATAAATAGEKDSAKTQAASS</sequence>
<keyword evidence="2" id="KW-0813">Transport</keyword>
<evidence type="ECO:0000256" key="3">
    <source>
        <dbReference type="ARBA" id="ARBA00022475"/>
    </source>
</evidence>
<feature type="transmembrane region" description="Helical" evidence="8">
    <location>
        <begin position="51"/>
        <end position="71"/>
    </location>
</feature>
<comment type="caution">
    <text evidence="10">The sequence shown here is derived from an EMBL/GenBank/DDBJ whole genome shotgun (WGS) entry which is preliminary data.</text>
</comment>
<evidence type="ECO:0000256" key="7">
    <source>
        <dbReference type="ARBA" id="ARBA00023251"/>
    </source>
</evidence>
<protein>
    <submittedName>
        <fullName evidence="10">DHA2 family efflux MFS transporter permease subunit</fullName>
    </submittedName>
</protein>
<feature type="transmembrane region" description="Helical" evidence="8">
    <location>
        <begin position="12"/>
        <end position="31"/>
    </location>
</feature>
<evidence type="ECO:0000256" key="6">
    <source>
        <dbReference type="ARBA" id="ARBA00023136"/>
    </source>
</evidence>
<feature type="transmembrane region" description="Helical" evidence="8">
    <location>
        <begin position="330"/>
        <end position="351"/>
    </location>
</feature>
<dbReference type="EMBL" id="JBEPBX010000016">
    <property type="protein sequence ID" value="MER6615494.1"/>
    <property type="molecule type" value="Genomic_DNA"/>
</dbReference>
<dbReference type="PANTHER" id="PTHR42718:SF42">
    <property type="entry name" value="EXPORT PROTEIN"/>
    <property type="match status" value="1"/>
</dbReference>
<proteinExistence type="predicted"/>
<keyword evidence="4 8" id="KW-0812">Transmembrane</keyword>
<dbReference type="InterPro" id="IPR011701">
    <property type="entry name" value="MFS"/>
</dbReference>
<feature type="transmembrane region" description="Helical" evidence="8">
    <location>
        <begin position="357"/>
        <end position="376"/>
    </location>
</feature>
<feature type="transmembrane region" description="Helical" evidence="8">
    <location>
        <begin position="473"/>
        <end position="492"/>
    </location>
</feature>
<keyword evidence="5 8" id="KW-1133">Transmembrane helix</keyword>
<keyword evidence="6 8" id="KW-0472">Membrane</keyword>
<dbReference type="InterPro" id="IPR036259">
    <property type="entry name" value="MFS_trans_sf"/>
</dbReference>
<dbReference type="PROSITE" id="PS50850">
    <property type="entry name" value="MFS"/>
    <property type="match status" value="1"/>
</dbReference>
<evidence type="ECO:0000256" key="2">
    <source>
        <dbReference type="ARBA" id="ARBA00022448"/>
    </source>
</evidence>
<dbReference type="Pfam" id="PF07690">
    <property type="entry name" value="MFS_1"/>
    <property type="match status" value="1"/>
</dbReference>
<keyword evidence="11" id="KW-1185">Reference proteome</keyword>
<reference evidence="10 11" key="1">
    <citation type="submission" date="2024-06" db="EMBL/GenBank/DDBJ databases">
        <title>The Natural Products Discovery Center: Release of the First 8490 Sequenced Strains for Exploring Actinobacteria Biosynthetic Diversity.</title>
        <authorList>
            <person name="Kalkreuter E."/>
            <person name="Kautsar S.A."/>
            <person name="Yang D."/>
            <person name="Bader C.D."/>
            <person name="Teijaro C.N."/>
            <person name="Fluegel L."/>
            <person name="Davis C.M."/>
            <person name="Simpson J.R."/>
            <person name="Lauterbach L."/>
            <person name="Steele A.D."/>
            <person name="Gui C."/>
            <person name="Meng S."/>
            <person name="Li G."/>
            <person name="Viehrig K."/>
            <person name="Ye F."/>
            <person name="Su P."/>
            <person name="Kiefer A.F."/>
            <person name="Nichols A."/>
            <person name="Cepeda A.J."/>
            <person name="Yan W."/>
            <person name="Fan B."/>
            <person name="Jiang Y."/>
            <person name="Adhikari A."/>
            <person name="Zheng C.-J."/>
            <person name="Schuster L."/>
            <person name="Cowan T.M."/>
            <person name="Smanski M.J."/>
            <person name="Chevrette M.G."/>
            <person name="De Carvalho L.P.S."/>
            <person name="Shen B."/>
        </authorList>
    </citation>
    <scope>NUCLEOTIDE SEQUENCE [LARGE SCALE GENOMIC DNA]</scope>
    <source>
        <strain evidence="10 11">NPDC000837</strain>
    </source>
</reference>
<evidence type="ECO:0000313" key="11">
    <source>
        <dbReference type="Proteomes" id="UP001445472"/>
    </source>
</evidence>